<evidence type="ECO:0000256" key="3">
    <source>
        <dbReference type="ARBA" id="ARBA00022833"/>
    </source>
</evidence>
<dbReference type="PANTHER" id="PTHR43462:SF1">
    <property type="entry name" value="ALANYL-TRNA EDITING PROTEIN AARSD1"/>
    <property type="match status" value="1"/>
</dbReference>
<dbReference type="InterPro" id="IPR018164">
    <property type="entry name" value="Ala-tRNA-synth_IIc_N"/>
</dbReference>
<evidence type="ECO:0000256" key="1">
    <source>
        <dbReference type="ARBA" id="ARBA00001947"/>
    </source>
</evidence>
<dbReference type="AlphaFoldDB" id="A0A495B0L6"/>
<dbReference type="InterPro" id="IPR018163">
    <property type="entry name" value="Thr/Ala-tRNA-synth_IIc_edit"/>
</dbReference>
<dbReference type="Pfam" id="PF07973">
    <property type="entry name" value="tRNA_SAD"/>
    <property type="match status" value="1"/>
</dbReference>
<dbReference type="Pfam" id="PF01411">
    <property type="entry name" value="tRNA-synt_2c"/>
    <property type="match status" value="1"/>
</dbReference>
<dbReference type="GO" id="GO:0046872">
    <property type="term" value="F:metal ion binding"/>
    <property type="evidence" value="ECO:0007669"/>
    <property type="project" value="UniProtKB-KW"/>
</dbReference>
<dbReference type="InterPro" id="IPR012947">
    <property type="entry name" value="tRNA_SAD"/>
</dbReference>
<keyword evidence="2" id="KW-0479">Metal-binding</keyword>
<dbReference type="Gene3D" id="2.40.30.130">
    <property type="match status" value="1"/>
</dbReference>
<dbReference type="RefSeq" id="WP_120812897.1">
    <property type="nucleotide sequence ID" value="NZ_RBID01000020.1"/>
</dbReference>
<dbReference type="Gene3D" id="3.30.980.10">
    <property type="entry name" value="Threonyl-trna Synthetase, Chain A, domain 2"/>
    <property type="match status" value="1"/>
</dbReference>
<dbReference type="GO" id="GO:0004813">
    <property type="term" value="F:alanine-tRNA ligase activity"/>
    <property type="evidence" value="ECO:0007669"/>
    <property type="project" value="InterPro"/>
</dbReference>
<comment type="cofactor">
    <cofactor evidence="1">
        <name>Zn(2+)</name>
        <dbReference type="ChEBI" id="CHEBI:29105"/>
    </cofactor>
</comment>
<dbReference type="SMART" id="SM00863">
    <property type="entry name" value="tRNA_SAD"/>
    <property type="match status" value="1"/>
</dbReference>
<name>A0A495B0L6_VOGIN</name>
<feature type="domain" description="Threonyl/alanyl tRNA synthetase SAD" evidence="4">
    <location>
        <begin position="166"/>
        <end position="208"/>
    </location>
</feature>
<dbReference type="InterPro" id="IPR051335">
    <property type="entry name" value="Alanyl-tRNA_Editing_Enzymes"/>
</dbReference>
<dbReference type="InterPro" id="IPR009000">
    <property type="entry name" value="Transl_B-barrel_sf"/>
</dbReference>
<evidence type="ECO:0000313" key="5">
    <source>
        <dbReference type="EMBL" id="RKQ53005.1"/>
    </source>
</evidence>
<dbReference type="SUPFAM" id="SSF55186">
    <property type="entry name" value="ThrRS/AlaRS common domain"/>
    <property type="match status" value="1"/>
</dbReference>
<sequence>MTHKTFWDDPYRCELATQVATVDGARVTLQATIFYAESGGQESDSGSIAGLPVLQAEKLGRDIVYTLAAGHGLQAGDAVTVRIDWPRRYRLMRLHFAAELVLETIGQTLAGVEKIGAHIGEHKARIDFALPQPITPQLPALQARIDALIAANLPITSAFADAASERRYWEIAGYGRVPCGGTHLQRTAEVGRIALKRKNVGKGKERVEITLRDDGSSPG</sequence>
<keyword evidence="3" id="KW-0862">Zinc</keyword>
<evidence type="ECO:0000256" key="2">
    <source>
        <dbReference type="ARBA" id="ARBA00022723"/>
    </source>
</evidence>
<proteinExistence type="predicted"/>
<dbReference type="GO" id="GO:0002161">
    <property type="term" value="F:aminoacyl-tRNA deacylase activity"/>
    <property type="evidence" value="ECO:0007669"/>
    <property type="project" value="UniProtKB-ARBA"/>
</dbReference>
<dbReference type="EMBL" id="RBID01000020">
    <property type="protein sequence ID" value="RKQ53005.1"/>
    <property type="molecule type" value="Genomic_DNA"/>
</dbReference>
<dbReference type="Proteomes" id="UP000279384">
    <property type="component" value="Unassembled WGS sequence"/>
</dbReference>
<gene>
    <name evidence="5" type="ORF">C8E02_3476</name>
</gene>
<reference evidence="5 6" key="1">
    <citation type="submission" date="2018-10" db="EMBL/GenBank/DDBJ databases">
        <title>Genomic Encyclopedia of Type Strains, Phase IV (KMG-IV): sequencing the most valuable type-strain genomes for metagenomic binning, comparative biology and taxonomic classification.</title>
        <authorList>
            <person name="Goeker M."/>
        </authorList>
    </citation>
    <scope>NUCLEOTIDE SEQUENCE [LARGE SCALE GENOMIC DNA]</scope>
    <source>
        <strain evidence="5 6">DSM 3303</strain>
    </source>
</reference>
<evidence type="ECO:0000259" key="4">
    <source>
        <dbReference type="SMART" id="SM00863"/>
    </source>
</evidence>
<dbReference type="SUPFAM" id="SSF50447">
    <property type="entry name" value="Translation proteins"/>
    <property type="match status" value="1"/>
</dbReference>
<dbReference type="PANTHER" id="PTHR43462">
    <property type="entry name" value="ALANYL-TRNA EDITING PROTEIN"/>
    <property type="match status" value="1"/>
</dbReference>
<accession>A0A495B0L6</accession>
<dbReference type="GO" id="GO:0005524">
    <property type="term" value="F:ATP binding"/>
    <property type="evidence" value="ECO:0007669"/>
    <property type="project" value="InterPro"/>
</dbReference>
<protein>
    <submittedName>
        <fullName evidence="5">Ser-tRNA(Ala) deacylase AlaX</fullName>
    </submittedName>
</protein>
<evidence type="ECO:0000313" key="6">
    <source>
        <dbReference type="Proteomes" id="UP000279384"/>
    </source>
</evidence>
<comment type="caution">
    <text evidence="5">The sequence shown here is derived from an EMBL/GenBank/DDBJ whole genome shotgun (WGS) entry which is preliminary data.</text>
</comment>
<organism evidence="5 6">
    <name type="scientific">Vogesella indigofera</name>
    <name type="common">Pseudomonas indigofera</name>
    <dbReference type="NCBI Taxonomy" id="45465"/>
    <lineage>
        <taxon>Bacteria</taxon>
        <taxon>Pseudomonadati</taxon>
        <taxon>Pseudomonadota</taxon>
        <taxon>Betaproteobacteria</taxon>
        <taxon>Neisseriales</taxon>
        <taxon>Chromobacteriaceae</taxon>
        <taxon>Vogesella</taxon>
    </lineage>
</organism>
<dbReference type="GO" id="GO:0006419">
    <property type="term" value="P:alanyl-tRNA aminoacylation"/>
    <property type="evidence" value="ECO:0007669"/>
    <property type="project" value="InterPro"/>
</dbReference>